<dbReference type="RefSeq" id="WP_048091358.1">
    <property type="nucleotide sequence ID" value="NZ_JMIY01000005.1"/>
</dbReference>
<dbReference type="SUPFAM" id="SSF46785">
    <property type="entry name" value="Winged helix' DNA-binding domain"/>
    <property type="match status" value="2"/>
</dbReference>
<dbReference type="GO" id="GO:0051304">
    <property type="term" value="P:chromosome separation"/>
    <property type="evidence" value="ECO:0007669"/>
    <property type="project" value="InterPro"/>
</dbReference>
<organism evidence="5 6">
    <name type="scientific">Candidatus Methanoperedens nitratireducens</name>
    <dbReference type="NCBI Taxonomy" id="1392998"/>
    <lineage>
        <taxon>Archaea</taxon>
        <taxon>Methanobacteriati</taxon>
        <taxon>Methanobacteriota</taxon>
        <taxon>Stenosarchaea group</taxon>
        <taxon>Methanomicrobia</taxon>
        <taxon>Methanosarcinales</taxon>
        <taxon>ANME-2 cluster</taxon>
        <taxon>Candidatus Methanoperedentaceae</taxon>
        <taxon>Candidatus Methanoperedens</taxon>
    </lineage>
</organism>
<dbReference type="InterPro" id="IPR036390">
    <property type="entry name" value="WH_DNA-bd_sf"/>
</dbReference>
<dbReference type="Proteomes" id="UP000027153">
    <property type="component" value="Unassembled WGS sequence"/>
</dbReference>
<dbReference type="InterPro" id="IPR005234">
    <property type="entry name" value="ScpB_csome_segregation"/>
</dbReference>
<evidence type="ECO:0000256" key="4">
    <source>
        <dbReference type="ARBA" id="ARBA00023306"/>
    </source>
</evidence>
<evidence type="ECO:0000256" key="1">
    <source>
        <dbReference type="ARBA" id="ARBA00022490"/>
    </source>
</evidence>
<evidence type="ECO:0000313" key="5">
    <source>
        <dbReference type="EMBL" id="KCZ71421.1"/>
    </source>
</evidence>
<dbReference type="PATRIC" id="fig|1392998.3.peg.2148"/>
<dbReference type="Pfam" id="PF04079">
    <property type="entry name" value="SMC_ScpB"/>
    <property type="match status" value="1"/>
</dbReference>
<dbReference type="Gene3D" id="1.10.10.10">
    <property type="entry name" value="Winged helix-like DNA-binding domain superfamily/Winged helix DNA-binding domain"/>
    <property type="match status" value="2"/>
</dbReference>
<name>A0A062UWR8_9EURY</name>
<protein>
    <submittedName>
        <fullName evidence="5">Segregation and condensation protein B</fullName>
    </submittedName>
</protein>
<keyword evidence="6" id="KW-1185">Reference proteome</keyword>
<comment type="caution">
    <text evidence="5">The sequence shown here is derived from an EMBL/GenBank/DDBJ whole genome shotgun (WGS) entry which is preliminary data.</text>
</comment>
<dbReference type="AlphaFoldDB" id="A0A062UWR8"/>
<keyword evidence="2" id="KW-0132">Cell division</keyword>
<proteinExistence type="predicted"/>
<dbReference type="GO" id="GO:0051301">
    <property type="term" value="P:cell division"/>
    <property type="evidence" value="ECO:0007669"/>
    <property type="project" value="UniProtKB-KW"/>
</dbReference>
<gene>
    <name evidence="5" type="ORF">ANME2D_02151</name>
</gene>
<dbReference type="PANTHER" id="PTHR34298:SF2">
    <property type="entry name" value="SEGREGATION AND CONDENSATION PROTEIN B"/>
    <property type="match status" value="1"/>
</dbReference>
<evidence type="ECO:0000256" key="2">
    <source>
        <dbReference type="ARBA" id="ARBA00022618"/>
    </source>
</evidence>
<dbReference type="EMBL" id="JMIY01000005">
    <property type="protein sequence ID" value="KCZ71421.1"/>
    <property type="molecule type" value="Genomic_DNA"/>
</dbReference>
<dbReference type="InterPro" id="IPR036388">
    <property type="entry name" value="WH-like_DNA-bd_sf"/>
</dbReference>
<sequence>MSTGKEIIEAALFASGEPLDEGQLRGLIKGKNIRELVRQLMDEYTQRGSAIEIVEVEGKFVMQVRPEFADSVRSIAPKELRSPVLRTLSMIAYHQPLTVAKLTDRRGAAAYDHVRELEERGLISAVPQGRTRLLRTTARFAEYFNLDSADPEAIKRKIIELAREQRMGLDKWLGKQGIGVTPMYESLMQLCGISEYEVVNPYNPDDEERDRVQDLGVLVISKGYQEQVGEYFDGRIIEVSATTFDDVVNSINMLSGYGSKIKIKESIEQILGLKDDYIEKTYSITVKVAPQTEMIARIISELRLGISTDGVKIAPDYGTSSEGKEIGDGADILVPTHKNAERDVVKRICQRYDSVIEGLKKIKK</sequence>
<evidence type="ECO:0000313" key="6">
    <source>
        <dbReference type="Proteomes" id="UP000027153"/>
    </source>
</evidence>
<keyword evidence="3" id="KW-0159">Chromosome partition</keyword>
<keyword evidence="4" id="KW-0131">Cell cycle</keyword>
<evidence type="ECO:0000256" key="3">
    <source>
        <dbReference type="ARBA" id="ARBA00022829"/>
    </source>
</evidence>
<dbReference type="PANTHER" id="PTHR34298">
    <property type="entry name" value="SEGREGATION AND CONDENSATION PROTEIN B"/>
    <property type="match status" value="1"/>
</dbReference>
<dbReference type="OrthoDB" id="8628at2157"/>
<keyword evidence="1" id="KW-0963">Cytoplasm</keyword>
<accession>A0A062UWR8</accession>
<reference evidence="5 6" key="1">
    <citation type="journal article" date="2013" name="Nature">
        <title>Anaerobic oxidation of methane coupled to nitrate reduction in a novel archaeal lineage.</title>
        <authorList>
            <person name="Haroon M.F."/>
            <person name="Hu S."/>
            <person name="Shi Y."/>
            <person name="Imelfort M."/>
            <person name="Keller J."/>
            <person name="Hugenholtz P."/>
            <person name="Yuan Z."/>
            <person name="Tyson G.W."/>
        </authorList>
    </citation>
    <scope>NUCLEOTIDE SEQUENCE [LARGE SCALE GENOMIC DNA]</scope>
    <source>
        <strain evidence="5 6">ANME-2d</strain>
    </source>
</reference>
<dbReference type="NCBIfam" id="TIGR00281">
    <property type="entry name" value="SMC-Scp complex subunit ScpB"/>
    <property type="match status" value="1"/>
</dbReference>